<dbReference type="PANTHER" id="PTHR35568">
    <property type="entry name" value="TRANSCRIPTIONAL REGULATOR DAUR"/>
    <property type="match status" value="1"/>
</dbReference>
<reference evidence="3" key="1">
    <citation type="submission" date="2016-04" db="EMBL/GenBank/DDBJ databases">
        <authorList>
            <person name="Evans L.H."/>
            <person name="Alamgir A."/>
            <person name="Owens N."/>
            <person name="Weber N.D."/>
            <person name="Virtaneva K."/>
            <person name="Barbian K."/>
            <person name="Babar A."/>
            <person name="Rosenke K."/>
        </authorList>
    </citation>
    <scope>NUCLEOTIDE SEQUENCE</scope>
    <source>
        <strain evidence="3">86</strain>
    </source>
</reference>
<name>A0A212JFT5_9DELT</name>
<evidence type="ECO:0000259" key="2">
    <source>
        <dbReference type="Pfam" id="PF13309"/>
    </source>
</evidence>
<organism evidence="3">
    <name type="scientific">uncultured delta proteobacterium</name>
    <dbReference type="NCBI Taxonomy" id="34034"/>
    <lineage>
        <taxon>Bacteria</taxon>
        <taxon>Deltaproteobacteria</taxon>
        <taxon>environmental samples</taxon>
    </lineage>
</organism>
<feature type="domain" description="Transcriptional regulator DauR-like HTH" evidence="2">
    <location>
        <begin position="145"/>
        <end position="206"/>
    </location>
</feature>
<dbReference type="PANTHER" id="PTHR35568:SF1">
    <property type="entry name" value="TRANSCRIPTIONAL REGULATOR DAUR"/>
    <property type="match status" value="1"/>
</dbReference>
<dbReference type="AlphaFoldDB" id="A0A212JFT5"/>
<accession>A0A212JFT5</accession>
<sequence>MTDKKQLFPLLGRIADAIHHTFGQNCEVAVHDMANPNRSLVHIAGNVTGRSTGSPITNFGLKLLSLQEKGEDVHGYQTKFKDKSVVSSTVCIKDDESKIIGFLCINFDITKLLQAQNAIVGYGLQHSDLFATVGESLADLTVATVESAINDVLAEMKKDPRLMTGRERLAFIRRLHDHKFFSMKGAVVEVAQVLGVSRYTIYNYLKKIGVREAGQKQ</sequence>
<feature type="domain" description="YheO-like" evidence="1">
    <location>
        <begin position="13"/>
        <end position="117"/>
    </location>
</feature>
<gene>
    <name evidence="3" type="ORF">KL86DPRO_11366</name>
</gene>
<proteinExistence type="predicted"/>
<dbReference type="InterPro" id="IPR013559">
    <property type="entry name" value="YheO"/>
</dbReference>
<dbReference type="Pfam" id="PF13309">
    <property type="entry name" value="HTH_22"/>
    <property type="match status" value="1"/>
</dbReference>
<dbReference type="InterPro" id="IPR039445">
    <property type="entry name" value="DauR-like_HTH"/>
</dbReference>
<dbReference type="InterPro" id="IPR039446">
    <property type="entry name" value="DauR-like"/>
</dbReference>
<evidence type="ECO:0000313" key="3">
    <source>
        <dbReference type="EMBL" id="SBV98299.1"/>
    </source>
</evidence>
<evidence type="ECO:0000259" key="1">
    <source>
        <dbReference type="Pfam" id="PF08348"/>
    </source>
</evidence>
<dbReference type="EMBL" id="FLUQ01000001">
    <property type="protein sequence ID" value="SBV98299.1"/>
    <property type="molecule type" value="Genomic_DNA"/>
</dbReference>
<dbReference type="Pfam" id="PF08348">
    <property type="entry name" value="PAS_6"/>
    <property type="match status" value="1"/>
</dbReference>
<protein>
    <submittedName>
        <fullName evidence="3">Uncharacterized protein</fullName>
    </submittedName>
</protein>